<accession>A0A2K9NQ63</accession>
<gene>
    <name evidence="1" type="ORF">C0V70_05885</name>
</gene>
<protein>
    <submittedName>
        <fullName evidence="1">Uncharacterized protein</fullName>
    </submittedName>
</protein>
<evidence type="ECO:0000313" key="2">
    <source>
        <dbReference type="Proteomes" id="UP000235584"/>
    </source>
</evidence>
<dbReference type="RefSeq" id="WP_102242946.1">
    <property type="nucleotide sequence ID" value="NZ_CP025704.1"/>
</dbReference>
<dbReference type="EMBL" id="CP025704">
    <property type="protein sequence ID" value="AUN97651.1"/>
    <property type="molecule type" value="Genomic_DNA"/>
</dbReference>
<keyword evidence="2" id="KW-1185">Reference proteome</keyword>
<reference evidence="1 2" key="1">
    <citation type="submission" date="2018-01" db="EMBL/GenBank/DDBJ databases">
        <title>Complete genome sequence of Bacteriovorax stolpii DSM12778.</title>
        <authorList>
            <person name="Tang B."/>
            <person name="Chang J."/>
        </authorList>
    </citation>
    <scope>NUCLEOTIDE SEQUENCE [LARGE SCALE GENOMIC DNA]</scope>
    <source>
        <strain evidence="1 2">DSM 12778</strain>
    </source>
</reference>
<proteinExistence type="predicted"/>
<dbReference type="Proteomes" id="UP000235584">
    <property type="component" value="Chromosome"/>
</dbReference>
<organism evidence="1 2">
    <name type="scientific">Bacteriovorax stolpii</name>
    <name type="common">Bdellovibrio stolpii</name>
    <dbReference type="NCBI Taxonomy" id="960"/>
    <lineage>
        <taxon>Bacteria</taxon>
        <taxon>Pseudomonadati</taxon>
        <taxon>Bdellovibrionota</taxon>
        <taxon>Bacteriovoracia</taxon>
        <taxon>Bacteriovoracales</taxon>
        <taxon>Bacteriovoracaceae</taxon>
        <taxon>Bacteriovorax</taxon>
    </lineage>
</organism>
<dbReference type="AlphaFoldDB" id="A0A2K9NQ63"/>
<dbReference type="KEGG" id="bsto:C0V70_05885"/>
<sequence>MSFKKTAMAMVFAFISLSIHAHEGHDTGATKSLHGGIVKKSKNAFVEIVQDEKIEIYVTDHNYKNLISPNFIVLAFADVKGKKLPLKLESHGANLSVSTDLKKEKHFKLNIVLKINGQEEQVSFPLEN</sequence>
<name>A0A2K9NQ63_BACTC</name>
<evidence type="ECO:0000313" key="1">
    <source>
        <dbReference type="EMBL" id="AUN97651.1"/>
    </source>
</evidence>